<evidence type="ECO:0000256" key="4">
    <source>
        <dbReference type="ARBA" id="ARBA00004214"/>
    </source>
</evidence>
<dbReference type="CDD" id="cd06236">
    <property type="entry name" value="M14_AGBL5_like"/>
    <property type="match status" value="1"/>
</dbReference>
<evidence type="ECO:0000313" key="25">
    <source>
        <dbReference type="Proteomes" id="UP000009168"/>
    </source>
</evidence>
<dbReference type="OrthoDB" id="10253041at2759"/>
<evidence type="ECO:0000256" key="17">
    <source>
        <dbReference type="ARBA" id="ARBA00026108"/>
    </source>
</evidence>
<evidence type="ECO:0000256" key="7">
    <source>
        <dbReference type="ARBA" id="ARBA00022670"/>
    </source>
</evidence>
<dbReference type="PANTHER" id="PTHR12756">
    <property type="entry name" value="CYTOSOLIC CARBOXYPEPTIDASE"/>
    <property type="match status" value="1"/>
</dbReference>
<feature type="region of interest" description="Disordered" evidence="22">
    <location>
        <begin position="1051"/>
        <end position="1072"/>
    </location>
</feature>
<keyword evidence="6" id="KW-0963">Cytoplasm</keyword>
<evidence type="ECO:0000256" key="5">
    <source>
        <dbReference type="ARBA" id="ARBA00005988"/>
    </source>
</evidence>
<comment type="subcellular location">
    <subcellularLocation>
        <location evidence="3">Cytoplasm</location>
        <location evidence="3">Cytoskeleton</location>
        <location evidence="3">Spindle</location>
    </subcellularLocation>
    <subcellularLocation>
        <location evidence="4">Midbody</location>
    </subcellularLocation>
    <subcellularLocation>
        <location evidence="2">Nucleus</location>
    </subcellularLocation>
</comment>
<sequence>MQCKQNIPQHNEYIFTLSNERQVKFSSNFDSGNCGNVVMLSNTEFEIDTSPDFDLTSQTEGWSKSWFYFSVTGLNCKAKFNILRLKMLYNLWSNANINSYRPVFRVGEEGEFSRFKGPINLVYDEKDNVLKLTFQFDFSTTQDQNVYFSFSYPYSYQRNIEFIDQLANQYSNDPDIYFNREILTYTPQLRLINLLTISSHDDKLPQKESYISDALFPERDFEQRAVRFKPNKPIVLISARVHPGETPASFALEGFLKFLLNKNDLRAVLLRKYFTFWVVPMLNPDGVYCGHYRMDIYNQNLNRFYQVANNSKQPSIYAMKKIICQLSLEGRLFFYMDFHSHAGKKGTFLYGNAIEEFSQQVENQVFAKIMAINDPHFEYNYCNFSKAQMKSKDRQDDLTKEGCGRVFVYQTSRIVHSYTLECGFHHATQLNPIAPCSNGEFKVNIEGKEYKLDENDKNLTLQNFQIQNGEGGVNYFTPQMFEESGKAVLISLLDVYEKNPYSRIANTSYSNIENIRKETAAEVARSDRIRQEDAQSYSKAKNIINLINENFFSKIEQMRIFNLKENIDWPLNIKDSMTKKYTGFNLPVQNTSPQNKFKKNIQNRGPLINASKVQRHKQNNNSISGSTGINNLGGNCQLAQSFDVDNNFIPCRRNQSQHEETSQSSNLIKTQVEPQFEQLQGINQNILSVGSKKNVYVTPANNLSNISSTILSGKEYMQNKSPTEQGYQQRSPVDTKKGGQNNYQKGNVVIVMGQSSNQKQSDQQNVNQQQQYLNRVQSKRQRCLTDVDNQNYNGQIQQLSLYPTKIPSFSPTIYNNNNNSPQDPEQRQKLLQLINQKQSNTLSIQQQIPIQQPTKNQNLLSLNNTFSVSTQQNFIPDSKILNDYQNFNTNYNEPSILYENSQQSTFNEDSKKMLIDQKNQTSFQQQNSSQQRSPTKNYSQMRQRGSQSLYQDSLNVLNDQINQVKQQVASSYYQENNPIFGNEKATKTTSTTVTQATIREFIQHEIQLIHQQQNQQIDINRINSKRKNNCKSQNDKNQPPHSDGVLQIKQHEKTVSSTSSNSSNSNGDVSSNIPTEYFDKYFQSSQNNYQFQEETDNKKIFNQVVIRAGKSKQALLDKEEYNKYMEKLQNYFNSMSIKQKIIESEVIQNQNLRSPNQLLNTSDFPAFQNHRNSATPQMISEKQINSQNAISSQVERSKQRTKNHSQENESRNLINRQHRFNSIKQVNCLQQTLNLAGNYQQQNSGSQLQQQVKSLSNTQPNEKLTKKEQTQEDFQELPANKKENSNQQKNNEIVVNIADMSDSQVDDFSKRINFLGSNFKSALSSSKNNTNVKGNSQVDRSFDSNYKSGLNFLNYTNNIINQITQSEIKMQSDLFRTRNQSSVSPPIKYRQAQTKYQIAKQTLKIPCPSINEVDQLNNASFVTPYNKNAINNNIKLQAQAKTSGKTKQQIAIGQSNLSPEKFSLSGINQMNKIFKLPNLKNKQKNEKI</sequence>
<evidence type="ECO:0000256" key="19">
    <source>
        <dbReference type="ARBA" id="ARBA00032928"/>
    </source>
</evidence>
<dbReference type="GO" id="GO:0006508">
    <property type="term" value="P:proteolysis"/>
    <property type="evidence" value="ECO:0007669"/>
    <property type="project" value="UniProtKB-KW"/>
</dbReference>
<keyword evidence="10" id="KW-0862">Zinc</keyword>
<evidence type="ECO:0000256" key="16">
    <source>
        <dbReference type="ARBA" id="ARBA00024627"/>
    </source>
</evidence>
<dbReference type="InterPro" id="IPR050821">
    <property type="entry name" value="Cytosolic_carboxypeptidase"/>
</dbReference>
<feature type="region of interest" description="Disordered" evidence="22">
    <location>
        <begin position="1246"/>
        <end position="1289"/>
    </location>
</feature>
<evidence type="ECO:0000256" key="2">
    <source>
        <dbReference type="ARBA" id="ARBA00004123"/>
    </source>
</evidence>
<evidence type="ECO:0000259" key="23">
    <source>
        <dbReference type="PROSITE" id="PS52035"/>
    </source>
</evidence>
<feature type="active site" description="Proton donor/acceptor" evidence="21">
    <location>
        <position position="421"/>
    </location>
</feature>
<dbReference type="SMART" id="SM00631">
    <property type="entry name" value="Zn_pept"/>
    <property type="match status" value="1"/>
</dbReference>
<dbReference type="Gene3D" id="3.40.630.10">
    <property type="entry name" value="Zn peptidases"/>
    <property type="match status" value="1"/>
</dbReference>
<evidence type="ECO:0000256" key="12">
    <source>
        <dbReference type="ARBA" id="ARBA00023212"/>
    </source>
</evidence>
<feature type="compositionally biased region" description="Polar residues" evidence="22">
    <location>
        <begin position="934"/>
        <end position="945"/>
    </location>
</feature>
<comment type="cofactor">
    <cofactor evidence="1">
        <name>Zn(2+)</name>
        <dbReference type="ChEBI" id="CHEBI:29105"/>
    </cofactor>
</comment>
<evidence type="ECO:0000313" key="24">
    <source>
        <dbReference type="EMBL" id="EAR93059.2"/>
    </source>
</evidence>
<proteinExistence type="inferred from homology"/>
<dbReference type="Pfam" id="PF18027">
    <property type="entry name" value="Pepdidase_M14_N"/>
    <property type="match status" value="1"/>
</dbReference>
<comment type="similarity">
    <text evidence="5 21">Belongs to the peptidase M14 family.</text>
</comment>
<dbReference type="InterPro" id="IPR000834">
    <property type="entry name" value="Peptidase_M14"/>
</dbReference>
<keyword evidence="7" id="KW-0645">Protease</keyword>
<feature type="compositionally biased region" description="Low complexity" evidence="22">
    <location>
        <begin position="919"/>
        <end position="933"/>
    </location>
</feature>
<keyword evidence="9" id="KW-0378">Hydrolase</keyword>
<reference evidence="25" key="1">
    <citation type="journal article" date="2006" name="PLoS Biol.">
        <title>Macronuclear genome sequence of the ciliate Tetrahymena thermophila, a model eukaryote.</title>
        <authorList>
            <person name="Eisen J.A."/>
            <person name="Coyne R.S."/>
            <person name="Wu M."/>
            <person name="Wu D."/>
            <person name="Thiagarajan M."/>
            <person name="Wortman J.R."/>
            <person name="Badger J.H."/>
            <person name="Ren Q."/>
            <person name="Amedeo P."/>
            <person name="Jones K.M."/>
            <person name="Tallon L.J."/>
            <person name="Delcher A.L."/>
            <person name="Salzberg S.L."/>
            <person name="Silva J.C."/>
            <person name="Haas B.J."/>
            <person name="Majoros W.H."/>
            <person name="Farzad M."/>
            <person name="Carlton J.M."/>
            <person name="Smith R.K. Jr."/>
            <person name="Garg J."/>
            <person name="Pearlman R.E."/>
            <person name="Karrer K.M."/>
            <person name="Sun L."/>
            <person name="Manning G."/>
            <person name="Elde N.C."/>
            <person name="Turkewitz A.P."/>
            <person name="Asai D.J."/>
            <person name="Wilkes D.E."/>
            <person name="Wang Y."/>
            <person name="Cai H."/>
            <person name="Collins K."/>
            <person name="Stewart B.A."/>
            <person name="Lee S.R."/>
            <person name="Wilamowska K."/>
            <person name="Weinberg Z."/>
            <person name="Ruzzo W.L."/>
            <person name="Wloga D."/>
            <person name="Gaertig J."/>
            <person name="Frankel J."/>
            <person name="Tsao C.-C."/>
            <person name="Gorovsky M.A."/>
            <person name="Keeling P.J."/>
            <person name="Waller R.F."/>
            <person name="Patron N.J."/>
            <person name="Cherry J.M."/>
            <person name="Stover N.A."/>
            <person name="Krieger C.J."/>
            <person name="del Toro C."/>
            <person name="Ryder H.F."/>
            <person name="Williamson S.C."/>
            <person name="Barbeau R.A."/>
            <person name="Hamilton E.P."/>
            <person name="Orias E."/>
        </authorList>
    </citation>
    <scope>NUCLEOTIDE SEQUENCE [LARGE SCALE GENOMIC DNA]</scope>
    <source>
        <strain evidence="25">SB210</strain>
    </source>
</reference>
<dbReference type="SUPFAM" id="SSF53187">
    <property type="entry name" value="Zn-dependent exopeptidases"/>
    <property type="match status" value="1"/>
</dbReference>
<dbReference type="PANTHER" id="PTHR12756:SF12">
    <property type="entry name" value="CYTOSOLIC CARBOXYPEPTIDASE-LIKE PROTEIN 5"/>
    <property type="match status" value="1"/>
</dbReference>
<dbReference type="HOGENOM" id="CLU_249516_0_0_1"/>
<evidence type="ECO:0000256" key="3">
    <source>
        <dbReference type="ARBA" id="ARBA00004186"/>
    </source>
</evidence>
<feature type="region of interest" description="Disordered" evidence="22">
    <location>
        <begin position="719"/>
        <end position="742"/>
    </location>
</feature>
<name>Q239B1_TETTS</name>
<dbReference type="InterPro" id="IPR034286">
    <property type="entry name" value="M14_AGBL5-like"/>
</dbReference>
<feature type="domain" description="Peptidase M14" evidence="23">
    <location>
        <begin position="152"/>
        <end position="450"/>
    </location>
</feature>
<comment type="catalytic activity">
    <reaction evidence="20">
        <text>gamma-L-glutamyl-L-glutamyl-[protein] + H2O = L-glutamyl-[protein] + L-glutamate</text>
        <dbReference type="Rhea" id="RHEA:60152"/>
        <dbReference type="Rhea" id="RHEA-COMP:10208"/>
        <dbReference type="Rhea" id="RHEA-COMP:15517"/>
        <dbReference type="ChEBI" id="CHEBI:15377"/>
        <dbReference type="ChEBI" id="CHEBI:29973"/>
        <dbReference type="ChEBI" id="CHEBI:29985"/>
        <dbReference type="ChEBI" id="CHEBI:143622"/>
    </reaction>
    <physiologicalReaction direction="left-to-right" evidence="20">
        <dbReference type="Rhea" id="RHEA:60153"/>
    </physiologicalReaction>
</comment>
<evidence type="ECO:0000256" key="18">
    <source>
        <dbReference type="ARBA" id="ARBA00032753"/>
    </source>
</evidence>
<keyword evidence="12" id="KW-0206">Cytoskeleton</keyword>
<dbReference type="PROSITE" id="PS52035">
    <property type="entry name" value="PEPTIDASE_M14"/>
    <property type="match status" value="1"/>
</dbReference>
<dbReference type="GeneID" id="7845785"/>
<evidence type="ECO:0000256" key="10">
    <source>
        <dbReference type="ARBA" id="ARBA00022833"/>
    </source>
</evidence>
<evidence type="ECO:0000256" key="6">
    <source>
        <dbReference type="ARBA" id="ARBA00022490"/>
    </source>
</evidence>
<dbReference type="InterPro" id="IPR040626">
    <property type="entry name" value="Pepdidase_M14_N"/>
</dbReference>
<evidence type="ECO:0000256" key="8">
    <source>
        <dbReference type="ARBA" id="ARBA00022723"/>
    </source>
</evidence>
<evidence type="ECO:0000256" key="9">
    <source>
        <dbReference type="ARBA" id="ARBA00022801"/>
    </source>
</evidence>
<comment type="catalytic activity">
    <reaction evidence="15">
        <text>C-terminal L-alpha-aminoacyl-L-glutamyl-L-glutamyl-[tubulin] + H2O = C-terminal L-alpha-aminoacyl-L-glutamyl-[tubulin] + L-glutamate</text>
        <dbReference type="Rhea" id="RHEA:63792"/>
        <dbReference type="Rhea" id="RHEA-COMP:16435"/>
        <dbReference type="Rhea" id="RHEA-COMP:16436"/>
        <dbReference type="ChEBI" id="CHEBI:15377"/>
        <dbReference type="ChEBI" id="CHEBI:29985"/>
        <dbReference type="ChEBI" id="CHEBI:149555"/>
        <dbReference type="ChEBI" id="CHEBI:149556"/>
        <dbReference type="EC" id="3.4.17.24"/>
    </reaction>
    <physiologicalReaction direction="left-to-right" evidence="15">
        <dbReference type="Rhea" id="RHEA:63793"/>
    </physiologicalReaction>
</comment>
<evidence type="ECO:0000256" key="14">
    <source>
        <dbReference type="ARBA" id="ARBA00024141"/>
    </source>
</evidence>
<dbReference type="Gene3D" id="2.60.40.3120">
    <property type="match status" value="1"/>
</dbReference>
<keyword evidence="24" id="KW-0121">Carboxypeptidase</keyword>
<comment type="catalytic activity">
    <reaction evidence="16">
        <text>C-terminal L-alpha-aminoacyl-L-glutamyl-[tubulin] + H2O = C-terminal L-alpha-aminoacyl-[tubulin] + L-glutamate</text>
        <dbReference type="Rhea" id="RHEA:63796"/>
        <dbReference type="Rhea" id="RHEA-COMP:16436"/>
        <dbReference type="Rhea" id="RHEA-COMP:16437"/>
        <dbReference type="ChEBI" id="CHEBI:15377"/>
        <dbReference type="ChEBI" id="CHEBI:29985"/>
        <dbReference type="ChEBI" id="CHEBI:90782"/>
        <dbReference type="ChEBI" id="CHEBI:149556"/>
        <dbReference type="EC" id="3.4.17.24"/>
    </reaction>
    <physiologicalReaction direction="left-to-right" evidence="16">
        <dbReference type="Rhea" id="RHEA:63797"/>
    </physiologicalReaction>
</comment>
<dbReference type="Proteomes" id="UP000009168">
    <property type="component" value="Unassembled WGS sequence"/>
</dbReference>
<feature type="compositionally biased region" description="Polar residues" evidence="22">
    <location>
        <begin position="1183"/>
        <end position="1194"/>
    </location>
</feature>
<keyword evidence="25" id="KW-1185">Reference proteome</keyword>
<evidence type="ECO:0000256" key="21">
    <source>
        <dbReference type="PROSITE-ProRule" id="PRU01379"/>
    </source>
</evidence>
<evidence type="ECO:0000256" key="11">
    <source>
        <dbReference type="ARBA" id="ARBA00023049"/>
    </source>
</evidence>
<protein>
    <recommendedName>
        <fullName evidence="14">Cytosolic carboxypeptidase-like protein 5</fullName>
        <ecNumber evidence="17">3.4.17.24</ecNumber>
    </recommendedName>
    <alternativeName>
        <fullName evidence="19">ATP/GTP-binding protein-like 5</fullName>
    </alternativeName>
    <alternativeName>
        <fullName evidence="18">Protein deglutamylase CCP5</fullName>
    </alternativeName>
</protein>
<evidence type="ECO:0000256" key="13">
    <source>
        <dbReference type="ARBA" id="ARBA00023242"/>
    </source>
</evidence>
<keyword evidence="8" id="KW-0479">Metal-binding</keyword>
<feature type="region of interest" description="Disordered" evidence="22">
    <location>
        <begin position="1183"/>
        <end position="1217"/>
    </location>
</feature>
<keyword evidence="11" id="KW-0482">Metalloprotease</keyword>
<dbReference type="EC" id="3.4.17.24" evidence="17"/>
<dbReference type="EMBL" id="GG662738">
    <property type="protein sequence ID" value="EAR93059.2"/>
    <property type="molecule type" value="Genomic_DNA"/>
</dbReference>
<dbReference type="GO" id="GO:0008270">
    <property type="term" value="F:zinc ion binding"/>
    <property type="evidence" value="ECO:0007669"/>
    <property type="project" value="InterPro"/>
</dbReference>
<feature type="compositionally biased region" description="Low complexity" evidence="22">
    <location>
        <begin position="1056"/>
        <end position="1072"/>
    </location>
</feature>
<accession>Q239B1</accession>
<evidence type="ECO:0000256" key="20">
    <source>
        <dbReference type="ARBA" id="ARBA00047714"/>
    </source>
</evidence>
<evidence type="ECO:0000256" key="15">
    <source>
        <dbReference type="ARBA" id="ARBA00024524"/>
    </source>
</evidence>
<dbReference type="InParanoid" id="Q239B1"/>
<dbReference type="KEGG" id="tet:TTHERM_00449040"/>
<dbReference type="GO" id="GO:0005737">
    <property type="term" value="C:cytoplasm"/>
    <property type="evidence" value="ECO:0007669"/>
    <property type="project" value="UniProtKB-SubCell"/>
</dbReference>
<dbReference type="RefSeq" id="XP_001013304.2">
    <property type="nucleotide sequence ID" value="XM_001013304.2"/>
</dbReference>
<organism evidence="24 25">
    <name type="scientific">Tetrahymena thermophila (strain SB210)</name>
    <dbReference type="NCBI Taxonomy" id="312017"/>
    <lineage>
        <taxon>Eukaryota</taxon>
        <taxon>Sar</taxon>
        <taxon>Alveolata</taxon>
        <taxon>Ciliophora</taxon>
        <taxon>Intramacronucleata</taxon>
        <taxon>Oligohymenophorea</taxon>
        <taxon>Hymenostomatida</taxon>
        <taxon>Tetrahymenina</taxon>
        <taxon>Tetrahymenidae</taxon>
        <taxon>Tetrahymena</taxon>
    </lineage>
</organism>
<keyword evidence="13" id="KW-0539">Nucleus</keyword>
<feature type="compositionally biased region" description="Polar residues" evidence="22">
    <location>
        <begin position="1252"/>
        <end position="1262"/>
    </location>
</feature>
<dbReference type="GO" id="GO:0004181">
    <property type="term" value="F:metallocarboxypeptidase activity"/>
    <property type="evidence" value="ECO:0007669"/>
    <property type="project" value="InterPro"/>
</dbReference>
<feature type="region of interest" description="Disordered" evidence="22">
    <location>
        <begin position="919"/>
        <end position="945"/>
    </location>
</feature>
<dbReference type="eggNOG" id="KOG3641">
    <property type="taxonomic scope" value="Eukaryota"/>
</dbReference>
<evidence type="ECO:0000256" key="22">
    <source>
        <dbReference type="SAM" id="MobiDB-lite"/>
    </source>
</evidence>
<evidence type="ECO:0000256" key="1">
    <source>
        <dbReference type="ARBA" id="ARBA00001947"/>
    </source>
</evidence>
<gene>
    <name evidence="24" type="ORF">TTHERM_00449040</name>
</gene>